<feature type="transmembrane region" description="Helical" evidence="1">
    <location>
        <begin position="20"/>
        <end position="44"/>
    </location>
</feature>
<comment type="caution">
    <text evidence="2">The sequence shown here is derived from an EMBL/GenBank/DDBJ whole genome shotgun (WGS) entry which is preliminary data.</text>
</comment>
<dbReference type="PROSITE" id="PS51257">
    <property type="entry name" value="PROKAR_LIPOPROTEIN"/>
    <property type="match status" value="1"/>
</dbReference>
<feature type="transmembrane region" description="Helical" evidence="1">
    <location>
        <begin position="51"/>
        <end position="73"/>
    </location>
</feature>
<keyword evidence="3" id="KW-1185">Reference proteome</keyword>
<proteinExistence type="predicted"/>
<gene>
    <name evidence="2" type="ORF">GZA08_10805</name>
</gene>
<feature type="transmembrane region" description="Helical" evidence="1">
    <location>
        <begin position="93"/>
        <end position="115"/>
    </location>
</feature>
<evidence type="ECO:0000313" key="2">
    <source>
        <dbReference type="EMBL" id="NDV01454.1"/>
    </source>
</evidence>
<sequence>MSPLSTRLSLAAAAVARGAILALFAIFCLLIGLGCLTAAAWIAIAAEMGHLMAALVIGGVWMLLGALFLIALTRRPRPVAPPVAEPEALGPPAPVAGGTAAAIAMAFAQGLGAGLSTRRRL</sequence>
<keyword evidence="1" id="KW-1133">Transmembrane helix</keyword>
<accession>A0A6B2JYS7</accession>
<keyword evidence="1" id="KW-0472">Membrane</keyword>
<dbReference type="AlphaFoldDB" id="A0A6B2JYS7"/>
<dbReference type="RefSeq" id="WP_163893399.1">
    <property type="nucleotide sequence ID" value="NZ_JAAFYS010000002.1"/>
</dbReference>
<evidence type="ECO:0000256" key="1">
    <source>
        <dbReference type="SAM" id="Phobius"/>
    </source>
</evidence>
<dbReference type="Proteomes" id="UP000474757">
    <property type="component" value="Unassembled WGS sequence"/>
</dbReference>
<name>A0A6B2JYS7_9RHOB</name>
<protein>
    <submittedName>
        <fullName evidence="2">Uncharacterized protein</fullName>
    </submittedName>
</protein>
<evidence type="ECO:0000313" key="3">
    <source>
        <dbReference type="Proteomes" id="UP000474757"/>
    </source>
</evidence>
<reference evidence="2 3" key="1">
    <citation type="submission" date="2020-02" db="EMBL/GenBank/DDBJ databases">
        <title>Pseudoroseicyclus tamarix, sp. nov., isolated from offshore sediment of a Tamarix chinensis forest.</title>
        <authorList>
            <person name="Gai Y."/>
        </authorList>
    </citation>
    <scope>NUCLEOTIDE SEQUENCE [LARGE SCALE GENOMIC DNA]</scope>
    <source>
        <strain evidence="2 3">CLL3-39</strain>
    </source>
</reference>
<keyword evidence="1" id="KW-0812">Transmembrane</keyword>
<organism evidence="2 3">
    <name type="scientific">Pseudoroseicyclus tamaricis</name>
    <dbReference type="NCBI Taxonomy" id="2705421"/>
    <lineage>
        <taxon>Bacteria</taxon>
        <taxon>Pseudomonadati</taxon>
        <taxon>Pseudomonadota</taxon>
        <taxon>Alphaproteobacteria</taxon>
        <taxon>Rhodobacterales</taxon>
        <taxon>Paracoccaceae</taxon>
        <taxon>Pseudoroseicyclus</taxon>
    </lineage>
</organism>
<dbReference type="EMBL" id="JAAGAB010000002">
    <property type="protein sequence ID" value="NDV01454.1"/>
    <property type="molecule type" value="Genomic_DNA"/>
</dbReference>